<dbReference type="InterPro" id="IPR005467">
    <property type="entry name" value="His_kinase_dom"/>
</dbReference>
<dbReference type="Gene3D" id="1.25.40.10">
    <property type="entry name" value="Tetratricopeptide repeat domain"/>
    <property type="match status" value="1"/>
</dbReference>
<comment type="catalytic activity">
    <reaction evidence="1">
        <text>ATP + protein L-histidine = ADP + protein N-phospho-L-histidine.</text>
        <dbReference type="EC" id="2.7.13.3"/>
    </reaction>
</comment>
<protein>
    <recommendedName>
        <fullName evidence="2">histidine kinase</fullName>
        <ecNumber evidence="2">2.7.13.3</ecNumber>
    </recommendedName>
</protein>
<proteinExistence type="predicted"/>
<reference evidence="6 7" key="1">
    <citation type="submission" date="2016-10" db="EMBL/GenBank/DDBJ databases">
        <authorList>
            <person name="de Groot N.N."/>
        </authorList>
    </citation>
    <scope>NUCLEOTIDE SEQUENCE [LARGE SCALE GENOMIC DNA]</scope>
    <source>
        <strain evidence="6 7">DSM 21039</strain>
    </source>
</reference>
<keyword evidence="4" id="KW-0472">Membrane</keyword>
<dbReference type="PANTHER" id="PTHR43547:SF2">
    <property type="entry name" value="HYBRID SIGNAL TRANSDUCTION HISTIDINE KINASE C"/>
    <property type="match status" value="1"/>
</dbReference>
<dbReference type="Gene3D" id="3.30.565.10">
    <property type="entry name" value="Histidine kinase-like ATPase, C-terminal domain"/>
    <property type="match status" value="1"/>
</dbReference>
<evidence type="ECO:0000256" key="4">
    <source>
        <dbReference type="SAM" id="Phobius"/>
    </source>
</evidence>
<dbReference type="PANTHER" id="PTHR43547">
    <property type="entry name" value="TWO-COMPONENT HISTIDINE KINASE"/>
    <property type="match status" value="1"/>
</dbReference>
<dbReference type="SUPFAM" id="SSF47384">
    <property type="entry name" value="Homodimeric domain of signal transducing histidine kinase"/>
    <property type="match status" value="1"/>
</dbReference>
<organism evidence="6 7">
    <name type="scientific">Chitinophaga rupis</name>
    <dbReference type="NCBI Taxonomy" id="573321"/>
    <lineage>
        <taxon>Bacteria</taxon>
        <taxon>Pseudomonadati</taxon>
        <taxon>Bacteroidota</taxon>
        <taxon>Chitinophagia</taxon>
        <taxon>Chitinophagales</taxon>
        <taxon>Chitinophagaceae</taxon>
        <taxon>Chitinophaga</taxon>
    </lineage>
</organism>
<dbReference type="AlphaFoldDB" id="A0A1H8BPY3"/>
<dbReference type="PROSITE" id="PS50109">
    <property type="entry name" value="HIS_KIN"/>
    <property type="match status" value="1"/>
</dbReference>
<dbReference type="SMART" id="SM00388">
    <property type="entry name" value="HisKA"/>
    <property type="match status" value="1"/>
</dbReference>
<dbReference type="GO" id="GO:0000155">
    <property type="term" value="F:phosphorelay sensor kinase activity"/>
    <property type="evidence" value="ECO:0007669"/>
    <property type="project" value="InterPro"/>
</dbReference>
<dbReference type="Pfam" id="PF02518">
    <property type="entry name" value="HATPase_c"/>
    <property type="match status" value="1"/>
</dbReference>
<keyword evidence="4" id="KW-1133">Transmembrane helix</keyword>
<evidence type="ECO:0000256" key="3">
    <source>
        <dbReference type="ARBA" id="ARBA00022553"/>
    </source>
</evidence>
<evidence type="ECO:0000256" key="2">
    <source>
        <dbReference type="ARBA" id="ARBA00012438"/>
    </source>
</evidence>
<dbReference type="Gene3D" id="1.10.287.130">
    <property type="match status" value="1"/>
</dbReference>
<evidence type="ECO:0000259" key="5">
    <source>
        <dbReference type="PROSITE" id="PS50109"/>
    </source>
</evidence>
<dbReference type="EC" id="2.7.13.3" evidence="2"/>
<dbReference type="InterPro" id="IPR036890">
    <property type="entry name" value="HATPase_C_sf"/>
</dbReference>
<evidence type="ECO:0000313" key="6">
    <source>
        <dbReference type="EMBL" id="SEM84822.1"/>
    </source>
</evidence>
<evidence type="ECO:0000256" key="1">
    <source>
        <dbReference type="ARBA" id="ARBA00000085"/>
    </source>
</evidence>
<dbReference type="STRING" id="573321.SAMN04488505_106304"/>
<feature type="transmembrane region" description="Helical" evidence="4">
    <location>
        <begin position="366"/>
        <end position="388"/>
    </location>
</feature>
<dbReference type="OrthoDB" id="1301080at2"/>
<dbReference type="CDD" id="cd00082">
    <property type="entry name" value="HisKA"/>
    <property type="match status" value="1"/>
</dbReference>
<dbReference type="SUPFAM" id="SSF55874">
    <property type="entry name" value="ATPase domain of HSP90 chaperone/DNA topoisomerase II/histidine kinase"/>
    <property type="match status" value="1"/>
</dbReference>
<dbReference type="Proteomes" id="UP000198984">
    <property type="component" value="Unassembled WGS sequence"/>
</dbReference>
<keyword evidence="7" id="KW-1185">Reference proteome</keyword>
<evidence type="ECO:0000313" key="7">
    <source>
        <dbReference type="Proteomes" id="UP000198984"/>
    </source>
</evidence>
<dbReference type="EMBL" id="FOBB01000006">
    <property type="protein sequence ID" value="SEM84822.1"/>
    <property type="molecule type" value="Genomic_DNA"/>
</dbReference>
<feature type="domain" description="Histidine kinase" evidence="5">
    <location>
        <begin position="426"/>
        <end position="640"/>
    </location>
</feature>
<dbReference type="InterPro" id="IPR011990">
    <property type="entry name" value="TPR-like_helical_dom_sf"/>
</dbReference>
<gene>
    <name evidence="6" type="ORF">SAMN04488505_106304</name>
</gene>
<keyword evidence="4" id="KW-0812">Transmembrane</keyword>
<dbReference type="InterPro" id="IPR036097">
    <property type="entry name" value="HisK_dim/P_sf"/>
</dbReference>
<sequence length="640" mass="73029">MQRIILYILLCGSLLPGTFRARAQSAEIAGLRSSLPFAKDSMAYVDMLNQLGMYYHLSNIDSCFLLATKAREIALRLHYKRGEAGALKNLGIVYGQQFSIQQAIAYEKAAMALYLASGDSANVCHMMNNLSIDYEAAGNKPLELYYEQQAMAWGSRLSNDSMYSLVLSNYIIKYTKDSTKQHAVKWAYDQLRNITARYPYSREWLYAKMFEAVTLLKQGHGREGEVLINKVADTAIQKGFLHLGIAAYFRVLDDFIPMGYPADSVLYAAKIFKLSQQAGYYELMMKMLPYLYRHYEKVNDADKIAYYGNGIRQLALHQLTLQRQRGEINYLEYFMKEQEMQSLQLRNQVQQQAIERSNLERVTRRILIWFLAALLVLLTGITIVYYRYYRNSRKYELRVDNMNRSIAEKNRLLRSNDDFKNKLISVIAHDFRDPLNNIIRMAAMLQAHSLDKPAMEQLTSQIADSAAETLAVFDNILRWIKSQLSGFIYAPAPCNIYSMMTEALPSIQHAAQEKKVSISIQVPDDIQVAAEREMLQFVHRSLLNSAISFSTPGGQVQVLTTGDAGAVKVWVKVLQINITAAMLPHLFEYRGTSYYKGFRRHDAELALVICKDFMDKMGGHISAAPEKGGFAFVYELPSFH</sequence>
<dbReference type="SUPFAM" id="SSF48452">
    <property type="entry name" value="TPR-like"/>
    <property type="match status" value="1"/>
</dbReference>
<dbReference type="InterPro" id="IPR003661">
    <property type="entry name" value="HisK_dim/P_dom"/>
</dbReference>
<dbReference type="InterPro" id="IPR003594">
    <property type="entry name" value="HATPase_dom"/>
</dbReference>
<keyword evidence="6" id="KW-0418">Kinase</keyword>
<keyword evidence="6" id="KW-0808">Transferase</keyword>
<keyword evidence="3" id="KW-0597">Phosphoprotein</keyword>
<dbReference type="RefSeq" id="WP_089917794.1">
    <property type="nucleotide sequence ID" value="NZ_FOBB01000006.1"/>
</dbReference>
<accession>A0A1H8BPY3</accession>
<name>A0A1H8BPY3_9BACT</name>